<evidence type="ECO:0000256" key="9">
    <source>
        <dbReference type="ARBA" id="ARBA00023136"/>
    </source>
</evidence>
<evidence type="ECO:0000259" key="11">
    <source>
        <dbReference type="Pfam" id="PF00324"/>
    </source>
</evidence>
<dbReference type="eggNOG" id="COG1113">
    <property type="taxonomic scope" value="Bacteria"/>
</dbReference>
<dbReference type="Proteomes" id="UP000008710">
    <property type="component" value="Chromosome"/>
</dbReference>
<evidence type="ECO:0000256" key="5">
    <source>
        <dbReference type="ARBA" id="ARBA00022519"/>
    </source>
</evidence>
<keyword evidence="3" id="KW-0813">Transport</keyword>
<proteinExistence type="inferred from homology"/>
<evidence type="ECO:0000256" key="8">
    <source>
        <dbReference type="ARBA" id="ARBA00022989"/>
    </source>
</evidence>
<dbReference type="PANTHER" id="PTHR43495">
    <property type="entry name" value="GABA PERMEASE"/>
    <property type="match status" value="1"/>
</dbReference>
<dbReference type="Pfam" id="PF00324">
    <property type="entry name" value="AA_permease"/>
    <property type="match status" value="1"/>
</dbReference>
<feature type="transmembrane region" description="Helical" evidence="10">
    <location>
        <begin position="200"/>
        <end position="221"/>
    </location>
</feature>
<comment type="subcellular location">
    <subcellularLocation>
        <location evidence="1">Cell inner membrane</location>
        <topology evidence="1">Multi-pass membrane protein</topology>
    </subcellularLocation>
</comment>
<dbReference type="GO" id="GO:0055085">
    <property type="term" value="P:transmembrane transport"/>
    <property type="evidence" value="ECO:0007669"/>
    <property type="project" value="InterPro"/>
</dbReference>
<feature type="transmembrane region" description="Helical" evidence="10">
    <location>
        <begin position="88"/>
        <end position="109"/>
    </location>
</feature>
<feature type="transmembrane region" description="Helical" evidence="10">
    <location>
        <begin position="401"/>
        <end position="420"/>
    </location>
</feature>
<feature type="transmembrane region" description="Helical" evidence="10">
    <location>
        <begin position="159"/>
        <end position="180"/>
    </location>
</feature>
<comment type="similarity">
    <text evidence="2">Belongs to the amino acid-polyamine-organocation (APC) superfamily. Amino acid transporter (AAT) (TC 2.A.3.1) family.</text>
</comment>
<dbReference type="Gene3D" id="1.20.1740.10">
    <property type="entry name" value="Amino acid/polyamine transporter I"/>
    <property type="match status" value="1"/>
</dbReference>
<keyword evidence="7" id="KW-0029">Amino-acid transport</keyword>
<accession>Q0SBW4</accession>
<evidence type="ECO:0000256" key="6">
    <source>
        <dbReference type="ARBA" id="ARBA00022692"/>
    </source>
</evidence>
<evidence type="ECO:0000313" key="12">
    <source>
        <dbReference type="EMBL" id="ABG94972.1"/>
    </source>
</evidence>
<feature type="domain" description="Amino acid permease/ SLC12A" evidence="11">
    <location>
        <begin position="20"/>
        <end position="449"/>
    </location>
</feature>
<feature type="transmembrane region" description="Helical" evidence="10">
    <location>
        <begin position="281"/>
        <end position="301"/>
    </location>
</feature>
<reference evidence="13" key="1">
    <citation type="journal article" date="2006" name="Proc. Natl. Acad. Sci. U.S.A.">
        <title>The complete genome of Rhodococcus sp. RHA1 provides insights into a catabolic powerhouse.</title>
        <authorList>
            <person name="McLeod M.P."/>
            <person name="Warren R.L."/>
            <person name="Hsiao W.W.L."/>
            <person name="Araki N."/>
            <person name="Myhre M."/>
            <person name="Fernandes C."/>
            <person name="Miyazawa D."/>
            <person name="Wong W."/>
            <person name="Lillquist A.L."/>
            <person name="Wang D."/>
            <person name="Dosanjh M."/>
            <person name="Hara H."/>
            <person name="Petrescu A."/>
            <person name="Morin R.D."/>
            <person name="Yang G."/>
            <person name="Stott J.M."/>
            <person name="Schein J.E."/>
            <person name="Shin H."/>
            <person name="Smailus D."/>
            <person name="Siddiqui A.S."/>
            <person name="Marra M.A."/>
            <person name="Jones S.J.M."/>
            <person name="Holt R."/>
            <person name="Brinkman F.S.L."/>
            <person name="Miyauchi K."/>
            <person name="Fukuda M."/>
            <person name="Davies J.E."/>
            <person name="Mohn W.W."/>
            <person name="Eltis L.D."/>
        </authorList>
    </citation>
    <scope>NUCLEOTIDE SEQUENCE [LARGE SCALE GENOMIC DNA]</scope>
    <source>
        <strain evidence="13">RHA1</strain>
    </source>
</reference>
<keyword evidence="9 10" id="KW-0472">Membrane</keyword>
<name>Q0SBW4_RHOJR</name>
<evidence type="ECO:0000256" key="4">
    <source>
        <dbReference type="ARBA" id="ARBA00022475"/>
    </source>
</evidence>
<dbReference type="InterPro" id="IPR004841">
    <property type="entry name" value="AA-permease/SLC12A_dom"/>
</dbReference>
<gene>
    <name evidence="12" type="primary">pheP</name>
    <name evidence="12" type="ordered locus">RHA1_ro03169</name>
</gene>
<dbReference type="AlphaFoldDB" id="Q0SBW4"/>
<protein>
    <submittedName>
        <fullName evidence="12">Phenylalanine-specific permease</fullName>
    </submittedName>
</protein>
<dbReference type="EMBL" id="CP000431">
    <property type="protein sequence ID" value="ABG94972.1"/>
    <property type="molecule type" value="Genomic_DNA"/>
</dbReference>
<feature type="transmembrane region" description="Helical" evidence="10">
    <location>
        <begin position="359"/>
        <end position="380"/>
    </location>
</feature>
<keyword evidence="6 10" id="KW-0812">Transmembrane</keyword>
<dbReference type="PANTHER" id="PTHR43495:SF4">
    <property type="entry name" value="AROMATIC AMINO ACID TRANSPORT PROTEIN AROP"/>
    <property type="match status" value="1"/>
</dbReference>
<organism evidence="12 13">
    <name type="scientific">Rhodococcus jostii (strain RHA1)</name>
    <dbReference type="NCBI Taxonomy" id="101510"/>
    <lineage>
        <taxon>Bacteria</taxon>
        <taxon>Bacillati</taxon>
        <taxon>Actinomycetota</taxon>
        <taxon>Actinomycetes</taxon>
        <taxon>Mycobacteriales</taxon>
        <taxon>Nocardiaceae</taxon>
        <taxon>Rhodococcus</taxon>
    </lineage>
</organism>
<feature type="transmembrane region" description="Helical" evidence="10">
    <location>
        <begin position="426"/>
        <end position="444"/>
    </location>
</feature>
<evidence type="ECO:0000313" key="13">
    <source>
        <dbReference type="Proteomes" id="UP000008710"/>
    </source>
</evidence>
<evidence type="ECO:0000256" key="3">
    <source>
        <dbReference type="ARBA" id="ARBA00022448"/>
    </source>
</evidence>
<keyword evidence="8 10" id="KW-1133">Transmembrane helix</keyword>
<feature type="transmembrane region" description="Helical" evidence="10">
    <location>
        <begin position="242"/>
        <end position="261"/>
    </location>
</feature>
<dbReference type="PATRIC" id="fig|101510.16.peg.3203"/>
<dbReference type="FunFam" id="1.20.1740.10:FF:000001">
    <property type="entry name" value="Amino acid permease"/>
    <property type="match status" value="1"/>
</dbReference>
<dbReference type="GO" id="GO:0005886">
    <property type="term" value="C:plasma membrane"/>
    <property type="evidence" value="ECO:0007669"/>
    <property type="project" value="UniProtKB-SubCell"/>
</dbReference>
<evidence type="ECO:0000256" key="1">
    <source>
        <dbReference type="ARBA" id="ARBA00004429"/>
    </source>
</evidence>
<feature type="transmembrane region" description="Helical" evidence="10">
    <location>
        <begin position="129"/>
        <end position="147"/>
    </location>
</feature>
<feature type="transmembrane region" description="Helical" evidence="10">
    <location>
        <begin position="21"/>
        <end position="42"/>
    </location>
</feature>
<feature type="transmembrane region" description="Helical" evidence="10">
    <location>
        <begin position="48"/>
        <end position="67"/>
    </location>
</feature>
<evidence type="ECO:0000256" key="7">
    <source>
        <dbReference type="ARBA" id="ARBA00022970"/>
    </source>
</evidence>
<dbReference type="KEGG" id="rha:RHA1_ro03169"/>
<feature type="transmembrane region" description="Helical" evidence="10">
    <location>
        <begin position="333"/>
        <end position="353"/>
    </location>
</feature>
<dbReference type="HOGENOM" id="CLU_007946_9_3_11"/>
<sequence length="472" mass="50210">MSETATPVPAQMHRGLQNRHIRMIGLGSAIGTGLFLVSGSTIQTAGPAVLLAYVLAGAVIFLIMRMLGEMAVHSPVAGSFSEYAREHCGPLVGFIAGWNWWMTCIVVSMLELTAVGTFMDFWFPGIPHWVTAAVALVLITGVNLIHVSAFGEFEFWFTLIKVAAVVAMIVFGVAIVFGAGHYDTAALSNLWNSGGFAPHGITGILLSLVAVTFTFGGIESLGTTAGEAKDPARSIPKAVNGVIVRILIFYVGAIGVMLMIWPWARVGVDGSPFVLMLDGLGVGGAATLLNIVVLVAALSVYNTMVYSNARVLHGMAAKKQAPALLAKTNHRGVPVTGIVINSAITAIVVLLNYLFPGQLLMILVAIILSAEIITWSTIAISHLRFRRTVGAGVFRSPLYPYTNYLVLAYLAGVVVLMTQLPDFRAGAIALPLWLAGLLAAALLYRRIRRNRDHASADTAAEAGRPLIDHTPT</sequence>
<dbReference type="PROSITE" id="PS00218">
    <property type="entry name" value="AMINO_ACID_PERMEASE_1"/>
    <property type="match status" value="1"/>
</dbReference>
<evidence type="ECO:0000256" key="10">
    <source>
        <dbReference type="SAM" id="Phobius"/>
    </source>
</evidence>
<keyword evidence="4" id="KW-1003">Cell membrane</keyword>
<dbReference type="PIRSF" id="PIRSF006060">
    <property type="entry name" value="AA_transporter"/>
    <property type="match status" value="1"/>
</dbReference>
<dbReference type="InterPro" id="IPR004840">
    <property type="entry name" value="Amino_acid_permease_CS"/>
</dbReference>
<dbReference type="GO" id="GO:0006865">
    <property type="term" value="P:amino acid transport"/>
    <property type="evidence" value="ECO:0007669"/>
    <property type="project" value="UniProtKB-KW"/>
</dbReference>
<dbReference type="RefSeq" id="WP_011595832.1">
    <property type="nucleotide sequence ID" value="NC_008268.1"/>
</dbReference>
<evidence type="ECO:0000256" key="2">
    <source>
        <dbReference type="ARBA" id="ARBA00008583"/>
    </source>
</evidence>
<keyword evidence="5" id="KW-0997">Cell inner membrane</keyword>